<evidence type="ECO:0000313" key="2">
    <source>
        <dbReference type="EMBL" id="CAH0398310.1"/>
    </source>
</evidence>
<dbReference type="PROSITE" id="PS51462">
    <property type="entry name" value="NUDIX"/>
    <property type="match status" value="1"/>
</dbReference>
<keyword evidence="3" id="KW-1185">Reference proteome</keyword>
<proteinExistence type="predicted"/>
<dbReference type="PANTHER" id="PTHR13030:SF8">
    <property type="entry name" value="ADP-RIBOSE PYROPHOSPHATASE, MITOCHONDRIAL"/>
    <property type="match status" value="1"/>
</dbReference>
<dbReference type="Gene3D" id="3.90.79.10">
    <property type="entry name" value="Nucleoside Triphosphate Pyrophosphohydrolase"/>
    <property type="match status" value="1"/>
</dbReference>
<dbReference type="Pfam" id="PF00293">
    <property type="entry name" value="NUDIX"/>
    <property type="match status" value="1"/>
</dbReference>
<dbReference type="CDD" id="cd03670">
    <property type="entry name" value="NUDIX_ADPRase_Nudt9"/>
    <property type="match status" value="1"/>
</dbReference>
<name>A0ABN8ARK1_CHISP</name>
<organism evidence="2 3">
    <name type="scientific">Chilo suppressalis</name>
    <name type="common">Asiatic rice borer moth</name>
    <dbReference type="NCBI Taxonomy" id="168631"/>
    <lineage>
        <taxon>Eukaryota</taxon>
        <taxon>Metazoa</taxon>
        <taxon>Ecdysozoa</taxon>
        <taxon>Arthropoda</taxon>
        <taxon>Hexapoda</taxon>
        <taxon>Insecta</taxon>
        <taxon>Pterygota</taxon>
        <taxon>Neoptera</taxon>
        <taxon>Endopterygota</taxon>
        <taxon>Lepidoptera</taxon>
        <taxon>Glossata</taxon>
        <taxon>Ditrysia</taxon>
        <taxon>Pyraloidea</taxon>
        <taxon>Crambidae</taxon>
        <taxon>Crambinae</taxon>
        <taxon>Chilo</taxon>
    </lineage>
</organism>
<accession>A0ABN8ARK1</accession>
<evidence type="ECO:0000259" key="1">
    <source>
        <dbReference type="PROSITE" id="PS51462"/>
    </source>
</evidence>
<dbReference type="InterPro" id="IPR039989">
    <property type="entry name" value="NUDT9"/>
</dbReference>
<evidence type="ECO:0000313" key="3">
    <source>
        <dbReference type="Proteomes" id="UP001153292"/>
    </source>
</evidence>
<dbReference type="EMBL" id="OU963904">
    <property type="protein sequence ID" value="CAH0398310.1"/>
    <property type="molecule type" value="Genomic_DNA"/>
</dbReference>
<dbReference type="SUPFAM" id="SSF55811">
    <property type="entry name" value="Nudix"/>
    <property type="match status" value="1"/>
</dbReference>
<dbReference type="PANTHER" id="PTHR13030">
    <property type="entry name" value="NUDIX HYDROLASE"/>
    <property type="match status" value="1"/>
</dbReference>
<protein>
    <recommendedName>
        <fullName evidence="1">Nudix hydrolase domain-containing protein</fullName>
    </recommendedName>
</protein>
<dbReference type="Proteomes" id="UP001153292">
    <property type="component" value="Chromosome 11"/>
</dbReference>
<sequence length="281" mass="31656">MVSTHFKCLGGVYPRSTIERFPVPGDKVKWSTEYKQYQPVEYTSPSITGKPWADPDIGSSDFEPKWNEIDGNIDRTSYHGPYQIVNERPQNPFGRTGITGRGVLGRWGPNHAADPVVTRWKPLNGDINEKNSSNKQILQFVAIRRGDTGEWALPGGMVDPGEKVTTTAVREFQEEAMNSLVMSQDEKNTWTDKLKNFFSQGEIVYKGYVDDWRNTDNAWMETVAYNFHDETGATVGAIALNAGDDAVGVRWIDITPEIKLYASHERIVKDVFKKHLTAKAL</sequence>
<dbReference type="InterPro" id="IPR015797">
    <property type="entry name" value="NUDIX_hydrolase-like_dom_sf"/>
</dbReference>
<dbReference type="Pfam" id="PF25969">
    <property type="entry name" value="NUDT9_N"/>
    <property type="match status" value="1"/>
</dbReference>
<reference evidence="2" key="1">
    <citation type="submission" date="2021-12" db="EMBL/GenBank/DDBJ databases">
        <authorList>
            <person name="King R."/>
        </authorList>
    </citation>
    <scope>NUCLEOTIDE SEQUENCE</scope>
</reference>
<dbReference type="InterPro" id="IPR000086">
    <property type="entry name" value="NUDIX_hydrolase_dom"/>
</dbReference>
<feature type="domain" description="Nudix hydrolase" evidence="1">
    <location>
        <begin position="109"/>
        <end position="274"/>
    </location>
</feature>
<gene>
    <name evidence="2" type="ORF">CHILSU_LOCUS1427</name>
</gene>